<dbReference type="Pfam" id="PF04942">
    <property type="entry name" value="CC"/>
    <property type="match status" value="2"/>
</dbReference>
<keyword evidence="3" id="KW-1185">Reference proteome</keyword>
<proteinExistence type="predicted"/>
<dbReference type="AlphaFoldDB" id="A0A3P7JUY3"/>
<dbReference type="OrthoDB" id="5865627at2759"/>
<sequence>YGGYGRFIGSGAYYQPPYQPYAPQQCIGPCINGQCPRGFSCIGEQCCSGYNPYYPPNFYQPYAPTQRCIGPCVNGQCPAGYSCIGNQCCTGYNPFYQRDYYRPYAQTKQ</sequence>
<accession>A0A3P7JUY3</accession>
<feature type="non-terminal residue" evidence="2">
    <location>
        <position position="1"/>
    </location>
</feature>
<protein>
    <recommendedName>
        <fullName evidence="1">CC domain-containing protein</fullName>
    </recommendedName>
</protein>
<reference evidence="2 3" key="1">
    <citation type="submission" date="2018-11" db="EMBL/GenBank/DDBJ databases">
        <authorList>
            <consortium name="Pathogen Informatics"/>
        </authorList>
    </citation>
    <scope>NUCLEOTIDE SEQUENCE [LARGE SCALE GENOMIC DNA]</scope>
</reference>
<evidence type="ECO:0000313" key="2">
    <source>
        <dbReference type="EMBL" id="VDM83809.1"/>
    </source>
</evidence>
<name>A0A3P7JUY3_STRVU</name>
<dbReference type="EMBL" id="UYYB01125454">
    <property type="protein sequence ID" value="VDM83809.1"/>
    <property type="molecule type" value="Genomic_DNA"/>
</dbReference>
<organism evidence="2 3">
    <name type="scientific">Strongylus vulgaris</name>
    <name type="common">Blood worm</name>
    <dbReference type="NCBI Taxonomy" id="40348"/>
    <lineage>
        <taxon>Eukaryota</taxon>
        <taxon>Metazoa</taxon>
        <taxon>Ecdysozoa</taxon>
        <taxon>Nematoda</taxon>
        <taxon>Chromadorea</taxon>
        <taxon>Rhabditida</taxon>
        <taxon>Rhabditina</taxon>
        <taxon>Rhabditomorpha</taxon>
        <taxon>Strongyloidea</taxon>
        <taxon>Strongylidae</taxon>
        <taxon>Strongylus</taxon>
    </lineage>
</organism>
<evidence type="ECO:0000313" key="3">
    <source>
        <dbReference type="Proteomes" id="UP000270094"/>
    </source>
</evidence>
<feature type="domain" description="CC" evidence="1">
    <location>
        <begin position="69"/>
        <end position="89"/>
    </location>
</feature>
<feature type="domain" description="CC" evidence="1">
    <location>
        <begin position="27"/>
        <end position="47"/>
    </location>
</feature>
<dbReference type="InterPro" id="IPR007026">
    <property type="entry name" value="CC_domain"/>
</dbReference>
<gene>
    <name evidence="2" type="ORF">SVUK_LOCUS18807</name>
</gene>
<evidence type="ECO:0000259" key="1">
    <source>
        <dbReference type="Pfam" id="PF04942"/>
    </source>
</evidence>
<dbReference type="Proteomes" id="UP000270094">
    <property type="component" value="Unassembled WGS sequence"/>
</dbReference>